<gene>
    <name evidence="3" type="ORF">E2F46_15025</name>
</gene>
<dbReference type="InterPro" id="IPR010980">
    <property type="entry name" value="Cyt_c/b562"/>
</dbReference>
<dbReference type="InterPro" id="IPR002321">
    <property type="entry name" value="Cyt_c_II"/>
</dbReference>
<evidence type="ECO:0000313" key="3">
    <source>
        <dbReference type="EMBL" id="TDK21544.1"/>
    </source>
</evidence>
<dbReference type="GO" id="GO:0020037">
    <property type="term" value="F:heme binding"/>
    <property type="evidence" value="ECO:0007669"/>
    <property type="project" value="InterPro"/>
</dbReference>
<name>A0A4R5TNJ5_9GAMM</name>
<evidence type="ECO:0000256" key="2">
    <source>
        <dbReference type="SAM" id="Phobius"/>
    </source>
</evidence>
<dbReference type="RefSeq" id="WP_133323399.1">
    <property type="nucleotide sequence ID" value="NZ_SMTF01000016.1"/>
</dbReference>
<evidence type="ECO:0000313" key="4">
    <source>
        <dbReference type="Proteomes" id="UP000294796"/>
    </source>
</evidence>
<protein>
    <recommendedName>
        <fullName evidence="5">Cytochrome c</fullName>
    </recommendedName>
</protein>
<reference evidence="3 4" key="1">
    <citation type="submission" date="2019-03" db="EMBL/GenBank/DDBJ databases">
        <title>Luteimonas zhaokaii sp.nov., isolated from the rectal contents of Plateau pika in Yushu, Qinghai Province, China.</title>
        <authorList>
            <person name="Zhang G."/>
        </authorList>
    </citation>
    <scope>NUCLEOTIDE SEQUENCE [LARGE SCALE GENOMIC DNA]</scope>
    <source>
        <strain evidence="3 4">B9</strain>
    </source>
</reference>
<dbReference type="GO" id="GO:0009055">
    <property type="term" value="F:electron transfer activity"/>
    <property type="evidence" value="ECO:0007669"/>
    <property type="project" value="InterPro"/>
</dbReference>
<dbReference type="AlphaFoldDB" id="A0A4R5TNJ5"/>
<feature type="region of interest" description="Disordered" evidence="1">
    <location>
        <begin position="1"/>
        <end position="20"/>
    </location>
</feature>
<keyword evidence="2" id="KW-1133">Transmembrane helix</keyword>
<dbReference type="EMBL" id="SMTF01000016">
    <property type="protein sequence ID" value="TDK21544.1"/>
    <property type="molecule type" value="Genomic_DNA"/>
</dbReference>
<sequence length="162" mass="17897">MPSPSQDRPPLPVPHVDADERKPSDAGRYLFLFLLGLVLGIVAVVMLLRALEARKTWRDHYPNATMHLFSAHMAQMREKIEANRCNPTDILPHLQSLRSLGNDLEPAFADLRDDRRFAGHAGQFRATLDATLSSPPLNCAGANEAAKNIGESCSACHQDFRG</sequence>
<dbReference type="OrthoDB" id="5984407at2"/>
<dbReference type="Proteomes" id="UP000294796">
    <property type="component" value="Unassembled WGS sequence"/>
</dbReference>
<keyword evidence="4" id="KW-1185">Reference proteome</keyword>
<proteinExistence type="predicted"/>
<feature type="transmembrane region" description="Helical" evidence="2">
    <location>
        <begin position="29"/>
        <end position="48"/>
    </location>
</feature>
<accession>A0A4R5TNJ5</accession>
<organism evidence="3 4">
    <name type="scientific">Luteimonas aestuarii</name>
    <dbReference type="NCBI Taxonomy" id="453837"/>
    <lineage>
        <taxon>Bacteria</taxon>
        <taxon>Pseudomonadati</taxon>
        <taxon>Pseudomonadota</taxon>
        <taxon>Gammaproteobacteria</taxon>
        <taxon>Lysobacterales</taxon>
        <taxon>Lysobacteraceae</taxon>
        <taxon>Luteimonas</taxon>
    </lineage>
</organism>
<keyword evidence="2" id="KW-0812">Transmembrane</keyword>
<evidence type="ECO:0008006" key="5">
    <source>
        <dbReference type="Google" id="ProtNLM"/>
    </source>
</evidence>
<dbReference type="Gene3D" id="1.20.120.10">
    <property type="entry name" value="Cytochrome c/b562"/>
    <property type="match status" value="1"/>
</dbReference>
<comment type="caution">
    <text evidence="3">The sequence shown here is derived from an EMBL/GenBank/DDBJ whole genome shotgun (WGS) entry which is preliminary data.</text>
</comment>
<dbReference type="GO" id="GO:0005506">
    <property type="term" value="F:iron ion binding"/>
    <property type="evidence" value="ECO:0007669"/>
    <property type="project" value="InterPro"/>
</dbReference>
<dbReference type="SUPFAM" id="SSF47175">
    <property type="entry name" value="Cytochromes"/>
    <property type="match status" value="1"/>
</dbReference>
<keyword evidence="2" id="KW-0472">Membrane</keyword>
<dbReference type="PROSITE" id="PS51009">
    <property type="entry name" value="CYTCII"/>
    <property type="match status" value="1"/>
</dbReference>
<evidence type="ECO:0000256" key="1">
    <source>
        <dbReference type="SAM" id="MobiDB-lite"/>
    </source>
</evidence>
<feature type="compositionally biased region" description="Pro residues" evidence="1">
    <location>
        <begin position="1"/>
        <end position="13"/>
    </location>
</feature>
<dbReference type="GO" id="GO:0022900">
    <property type="term" value="P:electron transport chain"/>
    <property type="evidence" value="ECO:0007669"/>
    <property type="project" value="InterPro"/>
</dbReference>